<dbReference type="Pfam" id="PF08447">
    <property type="entry name" value="PAS_3"/>
    <property type="match status" value="2"/>
</dbReference>
<dbReference type="SMART" id="SM00086">
    <property type="entry name" value="PAC"/>
    <property type="match status" value="2"/>
</dbReference>
<dbReference type="Gene3D" id="3.30.565.10">
    <property type="entry name" value="Histidine kinase-like ATPase, C-terminal domain"/>
    <property type="match status" value="1"/>
</dbReference>
<dbReference type="EC" id="2.7.13.3" evidence="2"/>
<evidence type="ECO:0000313" key="12">
    <source>
        <dbReference type="Proteomes" id="UP000318585"/>
    </source>
</evidence>
<comment type="caution">
    <text evidence="11">The sequence shown here is derived from an EMBL/GenBank/DDBJ whole genome shotgun (WGS) entry which is preliminary data.</text>
</comment>
<feature type="transmembrane region" description="Helical" evidence="6">
    <location>
        <begin position="260"/>
        <end position="277"/>
    </location>
</feature>
<dbReference type="PROSITE" id="PS50839">
    <property type="entry name" value="CHASE"/>
    <property type="match status" value="1"/>
</dbReference>
<evidence type="ECO:0000259" key="7">
    <source>
        <dbReference type="PROSITE" id="PS50109"/>
    </source>
</evidence>
<feature type="domain" description="CHASE" evidence="10">
    <location>
        <begin position="111"/>
        <end position="201"/>
    </location>
</feature>
<evidence type="ECO:0000259" key="10">
    <source>
        <dbReference type="PROSITE" id="PS50839"/>
    </source>
</evidence>
<keyword evidence="4" id="KW-0808">Transferase</keyword>
<dbReference type="InterPro" id="IPR000700">
    <property type="entry name" value="PAS-assoc_C"/>
</dbReference>
<dbReference type="InterPro" id="IPR035965">
    <property type="entry name" value="PAS-like_dom_sf"/>
</dbReference>
<dbReference type="InterPro" id="IPR005467">
    <property type="entry name" value="His_kinase_dom"/>
</dbReference>
<proteinExistence type="predicted"/>
<dbReference type="PANTHER" id="PTHR43304:SF1">
    <property type="entry name" value="PAC DOMAIN-CONTAINING PROTEIN"/>
    <property type="match status" value="1"/>
</dbReference>
<feature type="domain" description="PAC" evidence="9">
    <location>
        <begin position="377"/>
        <end position="429"/>
    </location>
</feature>
<dbReference type="PANTHER" id="PTHR43304">
    <property type="entry name" value="PHYTOCHROME-LIKE PROTEIN CPH1"/>
    <property type="match status" value="1"/>
</dbReference>
<dbReference type="SMART" id="SM01079">
    <property type="entry name" value="CHASE"/>
    <property type="match status" value="1"/>
</dbReference>
<dbReference type="AlphaFoldDB" id="A0A553CNR9"/>
<dbReference type="CDD" id="cd00130">
    <property type="entry name" value="PAS"/>
    <property type="match status" value="2"/>
</dbReference>
<evidence type="ECO:0000259" key="8">
    <source>
        <dbReference type="PROSITE" id="PS50112"/>
    </source>
</evidence>
<name>A0A553CNR9_9FLAO</name>
<dbReference type="InterPro" id="IPR003594">
    <property type="entry name" value="HATPase_dom"/>
</dbReference>
<dbReference type="SUPFAM" id="SSF55874">
    <property type="entry name" value="ATPase domain of HSP90 chaperone/DNA topoisomerase II/histidine kinase"/>
    <property type="match status" value="1"/>
</dbReference>
<evidence type="ECO:0000256" key="3">
    <source>
        <dbReference type="ARBA" id="ARBA00022553"/>
    </source>
</evidence>
<feature type="domain" description="PAS" evidence="8">
    <location>
        <begin position="302"/>
        <end position="373"/>
    </location>
</feature>
<dbReference type="Gene3D" id="3.30.450.20">
    <property type="entry name" value="PAS domain"/>
    <property type="match status" value="2"/>
</dbReference>
<feature type="domain" description="Histidine kinase" evidence="7">
    <location>
        <begin position="575"/>
        <end position="785"/>
    </location>
</feature>
<dbReference type="SUPFAM" id="SSF55785">
    <property type="entry name" value="PYP-like sensor domain (PAS domain)"/>
    <property type="match status" value="2"/>
</dbReference>
<keyword evidence="3" id="KW-0597">Phosphoprotein</keyword>
<dbReference type="InterPro" id="IPR036890">
    <property type="entry name" value="HATPase_C_sf"/>
</dbReference>
<feature type="domain" description="PAC" evidence="9">
    <location>
        <begin position="506"/>
        <end position="557"/>
    </location>
</feature>
<keyword evidence="6" id="KW-1133">Transmembrane helix</keyword>
<dbReference type="Proteomes" id="UP000318585">
    <property type="component" value="Unassembled WGS sequence"/>
</dbReference>
<dbReference type="RefSeq" id="WP_144071052.1">
    <property type="nucleotide sequence ID" value="NZ_VJZR01000003.1"/>
</dbReference>
<dbReference type="SMART" id="SM00091">
    <property type="entry name" value="PAS"/>
    <property type="match status" value="2"/>
</dbReference>
<dbReference type="PRINTS" id="PR00344">
    <property type="entry name" value="BCTRLSENSOR"/>
</dbReference>
<dbReference type="InterPro" id="IPR000014">
    <property type="entry name" value="PAS"/>
</dbReference>
<keyword evidence="5" id="KW-0418">Kinase</keyword>
<dbReference type="Pfam" id="PF03924">
    <property type="entry name" value="CHASE"/>
    <property type="match status" value="1"/>
</dbReference>
<evidence type="ECO:0000256" key="4">
    <source>
        <dbReference type="ARBA" id="ARBA00022679"/>
    </source>
</evidence>
<protein>
    <recommendedName>
        <fullName evidence="2">histidine kinase</fullName>
        <ecNumber evidence="2">2.7.13.3</ecNumber>
    </recommendedName>
</protein>
<evidence type="ECO:0000259" key="9">
    <source>
        <dbReference type="PROSITE" id="PS50113"/>
    </source>
</evidence>
<dbReference type="InterPro" id="IPR006189">
    <property type="entry name" value="CHASE_dom"/>
</dbReference>
<evidence type="ECO:0000256" key="1">
    <source>
        <dbReference type="ARBA" id="ARBA00000085"/>
    </source>
</evidence>
<dbReference type="InterPro" id="IPR013655">
    <property type="entry name" value="PAS_fold_3"/>
</dbReference>
<comment type="catalytic activity">
    <reaction evidence="1">
        <text>ATP + protein L-histidine = ADP + protein N-phospho-L-histidine.</text>
        <dbReference type="EC" id="2.7.13.3"/>
    </reaction>
</comment>
<keyword evidence="6" id="KW-0472">Membrane</keyword>
<dbReference type="NCBIfam" id="TIGR00229">
    <property type="entry name" value="sensory_box"/>
    <property type="match status" value="2"/>
</dbReference>
<evidence type="ECO:0000256" key="2">
    <source>
        <dbReference type="ARBA" id="ARBA00012438"/>
    </source>
</evidence>
<dbReference type="GO" id="GO:0004673">
    <property type="term" value="F:protein histidine kinase activity"/>
    <property type="evidence" value="ECO:0007669"/>
    <property type="project" value="UniProtKB-EC"/>
</dbReference>
<dbReference type="PROSITE" id="PS50112">
    <property type="entry name" value="PAS"/>
    <property type="match status" value="2"/>
</dbReference>
<feature type="domain" description="PAS" evidence="8">
    <location>
        <begin position="430"/>
        <end position="490"/>
    </location>
</feature>
<dbReference type="OrthoDB" id="5522855at2"/>
<dbReference type="PROSITE" id="PS50113">
    <property type="entry name" value="PAC"/>
    <property type="match status" value="2"/>
</dbReference>
<sequence length="785" mass="90212">MKNEKSWAIFTNWLAVRSKITGFLLFLILSIGVISVSFLRNHIEREDERYEMDLLLDDAHQNIEQSLKNCYTTTVSLALTLNNDGIPQNFDTISKQLIKSNPLVSAVQLMPNGIIKYIYPMKGNEAAMNLNILETEDLKKEAQKSIKTHKIFFAGPLQLKQGGIGIVGRLPIYHKNTFWGFSAVVIKLETLLKTTGINSFNHPKYYFQISKKNLITSKEQFFLPLKRDFSKNYYISQSISDSNWKLYLVAKKTYTVYPQILLRAIFGLIIAMLFGILTSKLLKKPEELGLLLKIQEEKLLKNELKFKTIFDQATIGFVIIDANSGDFLEANTRYCNILGFTLEEIKKKGVQSITHPDDVDKLALNLKKINTGEITEYFSEKRTLTKSGNYIWISLTISPLWEANEKPTTYIAFIKDITKRREADSLIKKSQAKFKSLIDTIDGIVWEYDLETKTSTFISKKIESILGYSVDEYSGSPDFWEDHIHPEDREFAISLSAKENKSYDNRNFEYRMIDKNGKIIWIRDMLNFVYENKKPVISRGIMIDITIMKEAENDLNNSLQIVTEQNKRLLNFSHIVSHNLRSHTSNIESIIYLLESAESEDERKEMMQLLKSVSNSLDETMEHLNEVVNINTNINLVTKPLYLNNYVNKAKDILSEQIQLNDVTFITNIPDDVMINYNSAYLESIIYNLISNAIRYKNPERKLIITINLYKENDIDVFEIIDNGIGIDLARNGDKIFGMYKTFSNNSDSRGIGLFITKNQIDAMGGTITVDSELNVGSTFKIYIK</sequence>
<evidence type="ECO:0000313" key="11">
    <source>
        <dbReference type="EMBL" id="TRX22051.1"/>
    </source>
</evidence>
<dbReference type="InterPro" id="IPR004358">
    <property type="entry name" value="Sig_transdc_His_kin-like_C"/>
</dbReference>
<keyword evidence="12" id="KW-1185">Reference proteome</keyword>
<dbReference type="PROSITE" id="PS50109">
    <property type="entry name" value="HIS_KIN"/>
    <property type="match status" value="1"/>
</dbReference>
<dbReference type="InterPro" id="IPR052162">
    <property type="entry name" value="Sensor_kinase/Photoreceptor"/>
</dbReference>
<evidence type="ECO:0000256" key="5">
    <source>
        <dbReference type="ARBA" id="ARBA00022777"/>
    </source>
</evidence>
<accession>A0A553CNR9</accession>
<dbReference type="EMBL" id="VJZR01000003">
    <property type="protein sequence ID" value="TRX22051.1"/>
    <property type="molecule type" value="Genomic_DNA"/>
</dbReference>
<dbReference type="Pfam" id="PF02518">
    <property type="entry name" value="HATPase_c"/>
    <property type="match status" value="1"/>
</dbReference>
<gene>
    <name evidence="11" type="ORF">FNW17_05110</name>
</gene>
<organism evidence="11 12">
    <name type="scientific">Flavobacterium franklandianum</name>
    <dbReference type="NCBI Taxonomy" id="2594430"/>
    <lineage>
        <taxon>Bacteria</taxon>
        <taxon>Pseudomonadati</taxon>
        <taxon>Bacteroidota</taxon>
        <taxon>Flavobacteriia</taxon>
        <taxon>Flavobacteriales</taxon>
        <taxon>Flavobacteriaceae</taxon>
        <taxon>Flavobacterium</taxon>
    </lineage>
</organism>
<reference evidence="11 12" key="1">
    <citation type="submission" date="2019-07" db="EMBL/GenBank/DDBJ databases">
        <title>Novel species of Flavobacterium.</title>
        <authorList>
            <person name="Liu Q."/>
            <person name="Xin Y.-H."/>
        </authorList>
    </citation>
    <scope>NUCLEOTIDE SEQUENCE [LARGE SCALE GENOMIC DNA]</scope>
    <source>
        <strain evidence="11 12">LB3P56</strain>
    </source>
</reference>
<dbReference type="InterPro" id="IPR001610">
    <property type="entry name" value="PAC"/>
</dbReference>
<feature type="transmembrane region" description="Helical" evidence="6">
    <location>
        <begin position="20"/>
        <end position="39"/>
    </location>
</feature>
<dbReference type="SMART" id="SM00387">
    <property type="entry name" value="HATPase_c"/>
    <property type="match status" value="1"/>
</dbReference>
<keyword evidence="6" id="KW-0812">Transmembrane</keyword>
<dbReference type="CDD" id="cd00075">
    <property type="entry name" value="HATPase"/>
    <property type="match status" value="1"/>
</dbReference>
<evidence type="ECO:0000256" key="6">
    <source>
        <dbReference type="SAM" id="Phobius"/>
    </source>
</evidence>